<evidence type="ECO:0000313" key="1">
    <source>
        <dbReference type="EMBL" id="OXA54016.1"/>
    </source>
</evidence>
<evidence type="ECO:0000313" key="2">
    <source>
        <dbReference type="Proteomes" id="UP000198287"/>
    </source>
</evidence>
<dbReference type="AlphaFoldDB" id="A0A226EBF1"/>
<proteinExistence type="predicted"/>
<name>A0A226EBF1_FOLCA</name>
<comment type="caution">
    <text evidence="1">The sequence shown here is derived from an EMBL/GenBank/DDBJ whole genome shotgun (WGS) entry which is preliminary data.</text>
</comment>
<dbReference type="PANTHER" id="PTHR32046:SF11">
    <property type="entry name" value="IMMUNE-ASSOCIATED NUCLEOTIDE-BINDING PROTEIN 10-LIKE"/>
    <property type="match status" value="1"/>
</dbReference>
<dbReference type="PANTHER" id="PTHR32046">
    <property type="entry name" value="G DOMAIN-CONTAINING PROTEIN"/>
    <property type="match status" value="1"/>
</dbReference>
<dbReference type="Gene3D" id="3.40.50.300">
    <property type="entry name" value="P-loop containing nucleotide triphosphate hydrolases"/>
    <property type="match status" value="1"/>
</dbReference>
<reference evidence="1 2" key="1">
    <citation type="submission" date="2015-12" db="EMBL/GenBank/DDBJ databases">
        <title>The genome of Folsomia candida.</title>
        <authorList>
            <person name="Faddeeva A."/>
            <person name="Derks M.F."/>
            <person name="Anvar Y."/>
            <person name="Smit S."/>
            <person name="Van Straalen N."/>
            <person name="Roelofs D."/>
        </authorList>
    </citation>
    <scope>NUCLEOTIDE SEQUENCE [LARGE SCALE GENOMIC DNA]</scope>
    <source>
        <strain evidence="1 2">VU population</strain>
        <tissue evidence="1">Whole body</tissue>
    </source>
</reference>
<dbReference type="PROSITE" id="PS00675">
    <property type="entry name" value="SIGMA54_INTERACT_1"/>
    <property type="match status" value="1"/>
</dbReference>
<dbReference type="OrthoDB" id="2386367at2759"/>
<protein>
    <submittedName>
        <fullName evidence="1">Transaminated amino acid decarboxylase</fullName>
    </submittedName>
</protein>
<dbReference type="InterPro" id="IPR027417">
    <property type="entry name" value="P-loop_NTPase"/>
</dbReference>
<gene>
    <name evidence="1" type="ORF">Fcan01_11337</name>
</gene>
<accession>A0A226EBF1</accession>
<dbReference type="InterPro" id="IPR025662">
    <property type="entry name" value="Sigma_54_int_dom_ATP-bd_1"/>
</dbReference>
<organism evidence="1 2">
    <name type="scientific">Folsomia candida</name>
    <name type="common">Springtail</name>
    <dbReference type="NCBI Taxonomy" id="158441"/>
    <lineage>
        <taxon>Eukaryota</taxon>
        <taxon>Metazoa</taxon>
        <taxon>Ecdysozoa</taxon>
        <taxon>Arthropoda</taxon>
        <taxon>Hexapoda</taxon>
        <taxon>Collembola</taxon>
        <taxon>Entomobryomorpha</taxon>
        <taxon>Isotomoidea</taxon>
        <taxon>Isotomidae</taxon>
        <taxon>Proisotominae</taxon>
        <taxon>Folsomia</taxon>
    </lineage>
</organism>
<dbReference type="SUPFAM" id="SSF52540">
    <property type="entry name" value="P-loop containing nucleoside triphosphate hydrolases"/>
    <property type="match status" value="1"/>
</dbReference>
<sequence>MNILLLGETGVGKSTFINGLATYFTYPSLTEALKNPFEPIIPVNFKVANNTVKLGADSNEDNKPGTSATQKPRTYILGWNSNVIRVLDTLGNGDTRGVEQDKINFARILEHIKHYNYIHGICILLKSDQNRITPFFKSCIMQLLSHLHQDAINNIAFVVTHGVASDFDPAVSIESLKTMLARDLEEVDIPLNESTVYCVDNVAVKFLAQKTAGVAFLKERLSTSAATVGWEETYPEINRLFSNFRLLTPHDTTKTYSLNHTRKVCLTLGTPLAETTGKILIAQADISKQKDSIIKDLEEGASLQGAFVMKKKIYRKVTDNKYEWMICSSSSCGRLERDDSGTEIFIPRYCKYHEATLLSSVVPSSLFKLGTIASAGLFSFAL</sequence>
<dbReference type="EMBL" id="LNIX01000005">
    <property type="protein sequence ID" value="OXA54016.1"/>
    <property type="molecule type" value="Genomic_DNA"/>
</dbReference>
<keyword evidence="2" id="KW-1185">Reference proteome</keyword>
<dbReference type="Proteomes" id="UP000198287">
    <property type="component" value="Unassembled WGS sequence"/>
</dbReference>